<feature type="compositionally biased region" description="Basic and acidic residues" evidence="1">
    <location>
        <begin position="182"/>
        <end position="191"/>
    </location>
</feature>
<evidence type="ECO:0000256" key="1">
    <source>
        <dbReference type="SAM" id="MobiDB-lite"/>
    </source>
</evidence>
<dbReference type="GO" id="GO:0061789">
    <property type="term" value="P:dense core granule priming"/>
    <property type="evidence" value="ECO:0007669"/>
    <property type="project" value="TreeGrafter"/>
</dbReference>
<dbReference type="GO" id="GO:0016081">
    <property type="term" value="P:synaptic vesicle docking"/>
    <property type="evidence" value="ECO:0007669"/>
    <property type="project" value="TreeGrafter"/>
</dbReference>
<dbReference type="HOGENOM" id="CLU_1163469_0_0_1"/>
<dbReference type="CDD" id="cd08394">
    <property type="entry name" value="C2A_Munc13"/>
    <property type="match status" value="1"/>
</dbReference>
<feature type="compositionally biased region" description="Basic and acidic residues" evidence="1">
    <location>
        <begin position="233"/>
        <end position="246"/>
    </location>
</feature>
<dbReference type="GO" id="GO:0098831">
    <property type="term" value="C:presynaptic active zone cytoplasmic component"/>
    <property type="evidence" value="ECO:0007669"/>
    <property type="project" value="TreeGrafter"/>
</dbReference>
<dbReference type="GO" id="GO:0043195">
    <property type="term" value="C:terminal bouton"/>
    <property type="evidence" value="ECO:0007669"/>
    <property type="project" value="TreeGrafter"/>
</dbReference>
<dbReference type="Ensembl" id="ENSPMAT00000006117.1">
    <property type="protein sequence ID" value="ENSPMAP00000006088.1"/>
    <property type="gene ID" value="ENSPMAG00000005528.1"/>
</dbReference>
<dbReference type="PROSITE" id="PS50004">
    <property type="entry name" value="C2"/>
    <property type="match status" value="1"/>
</dbReference>
<dbReference type="GeneTree" id="ENSGT00940000154929"/>
<protein>
    <recommendedName>
        <fullName evidence="2">C2 domain-containing protein</fullName>
    </recommendedName>
</protein>
<organism evidence="3">
    <name type="scientific">Petromyzon marinus</name>
    <name type="common">Sea lamprey</name>
    <dbReference type="NCBI Taxonomy" id="7757"/>
    <lineage>
        <taxon>Eukaryota</taxon>
        <taxon>Metazoa</taxon>
        <taxon>Chordata</taxon>
        <taxon>Craniata</taxon>
        <taxon>Vertebrata</taxon>
        <taxon>Cyclostomata</taxon>
        <taxon>Hyperoartia</taxon>
        <taxon>Petromyzontiformes</taxon>
        <taxon>Petromyzontidae</taxon>
        <taxon>Petromyzon</taxon>
    </lineage>
</organism>
<reference evidence="3" key="1">
    <citation type="submission" date="2025-08" db="UniProtKB">
        <authorList>
            <consortium name="Ensembl"/>
        </authorList>
    </citation>
    <scope>IDENTIFICATION</scope>
</reference>
<dbReference type="GO" id="GO:0017075">
    <property type="term" value="F:syntaxin-1 binding"/>
    <property type="evidence" value="ECO:0007669"/>
    <property type="project" value="TreeGrafter"/>
</dbReference>
<dbReference type="GO" id="GO:0031594">
    <property type="term" value="C:neuromuscular junction"/>
    <property type="evidence" value="ECO:0007669"/>
    <property type="project" value="TreeGrafter"/>
</dbReference>
<evidence type="ECO:0000259" key="2">
    <source>
        <dbReference type="PROSITE" id="PS50004"/>
    </source>
</evidence>
<dbReference type="InterPro" id="IPR027080">
    <property type="entry name" value="Unc-13"/>
</dbReference>
<dbReference type="PANTHER" id="PTHR10480:SF12">
    <property type="entry name" value="UNC-13, ISOFORM E"/>
    <property type="match status" value="1"/>
</dbReference>
<dbReference type="AlphaFoldDB" id="S4RLK2"/>
<feature type="compositionally biased region" description="Polar residues" evidence="1">
    <location>
        <begin position="192"/>
        <end position="211"/>
    </location>
</feature>
<dbReference type="OMA" id="TINNCEL"/>
<dbReference type="STRING" id="7757.ENSPMAP00000006088"/>
<feature type="region of interest" description="Disordered" evidence="1">
    <location>
        <begin position="168"/>
        <end position="253"/>
    </location>
</feature>
<sequence length="253" mass="28887">MMCVWVPPPLHISLSEKFNTYVTLKVQNVKSTTIAVRGNQPCWEQDFMFEINRLDLGLIVEVWDKGLIWDTMVGTSWIPLNDIQHSNEEGPGEWQTLDAEVLMKEDEICGTKTPTPHHILLDSRFELPFDIPEEEAKYWTTKLEQLNVLQDHDEYNFQEAVEKKPLPTTNLQCSLDDPDSAVDDRDSDYRSETSNSIPPQYHSTSQPNASAHQYPAHQRGRQTAHTPTSPLDTRADGGYSDHRELRCGTISAH</sequence>
<name>S4RLK2_PETMA</name>
<evidence type="ECO:0000313" key="3">
    <source>
        <dbReference type="Ensembl" id="ENSPMAP00000006088.1"/>
    </source>
</evidence>
<dbReference type="GO" id="GO:0019992">
    <property type="term" value="F:diacylglycerol binding"/>
    <property type="evidence" value="ECO:0007669"/>
    <property type="project" value="InterPro"/>
</dbReference>
<dbReference type="Gene3D" id="2.60.40.150">
    <property type="entry name" value="C2 domain"/>
    <property type="match status" value="1"/>
</dbReference>
<dbReference type="GO" id="GO:0035249">
    <property type="term" value="P:synaptic transmission, glutamatergic"/>
    <property type="evidence" value="ECO:0007669"/>
    <property type="project" value="TreeGrafter"/>
</dbReference>
<dbReference type="GO" id="GO:0042734">
    <property type="term" value="C:presynaptic membrane"/>
    <property type="evidence" value="ECO:0007669"/>
    <property type="project" value="TreeGrafter"/>
</dbReference>
<dbReference type="PANTHER" id="PTHR10480">
    <property type="entry name" value="PROTEIN UNC-13 HOMOLOG"/>
    <property type="match status" value="1"/>
</dbReference>
<proteinExistence type="predicted"/>
<dbReference type="SUPFAM" id="SSF49562">
    <property type="entry name" value="C2 domain (Calcium/lipid-binding domain, CaLB)"/>
    <property type="match status" value="1"/>
</dbReference>
<dbReference type="GO" id="GO:0005516">
    <property type="term" value="F:calmodulin binding"/>
    <property type="evidence" value="ECO:0007669"/>
    <property type="project" value="TreeGrafter"/>
</dbReference>
<feature type="compositionally biased region" description="Polar residues" evidence="1">
    <location>
        <begin position="221"/>
        <end position="231"/>
    </location>
</feature>
<accession>S4RLK2</accession>
<dbReference type="InterPro" id="IPR000008">
    <property type="entry name" value="C2_dom"/>
</dbReference>
<feature type="domain" description="C2" evidence="2">
    <location>
        <begin position="1"/>
        <end position="95"/>
    </location>
</feature>
<dbReference type="SMART" id="SM00239">
    <property type="entry name" value="C2"/>
    <property type="match status" value="1"/>
</dbReference>
<reference evidence="3" key="2">
    <citation type="submission" date="2025-09" db="UniProtKB">
        <authorList>
            <consortium name="Ensembl"/>
        </authorList>
    </citation>
    <scope>IDENTIFICATION</scope>
</reference>
<dbReference type="InterPro" id="IPR035892">
    <property type="entry name" value="C2_domain_sf"/>
</dbReference>
<dbReference type="GO" id="GO:0016082">
    <property type="term" value="P:synaptic vesicle priming"/>
    <property type="evidence" value="ECO:0007669"/>
    <property type="project" value="TreeGrafter"/>
</dbReference>
<dbReference type="Pfam" id="PF00168">
    <property type="entry name" value="C2"/>
    <property type="match status" value="1"/>
</dbReference>
<dbReference type="GO" id="GO:0099525">
    <property type="term" value="P:presynaptic dense core vesicle exocytosis"/>
    <property type="evidence" value="ECO:0007669"/>
    <property type="project" value="TreeGrafter"/>
</dbReference>
<dbReference type="GO" id="GO:0030672">
    <property type="term" value="C:synaptic vesicle membrane"/>
    <property type="evidence" value="ECO:0007669"/>
    <property type="project" value="TreeGrafter"/>
</dbReference>